<dbReference type="Pfam" id="PF00881">
    <property type="entry name" value="Nitroreductase"/>
    <property type="match status" value="1"/>
</dbReference>
<organism evidence="7 8">
    <name type="scientific">Candidatus Wolfebacteria bacterium CG03_land_8_20_14_0_80_40_12</name>
    <dbReference type="NCBI Taxonomy" id="1975069"/>
    <lineage>
        <taxon>Bacteria</taxon>
        <taxon>Candidatus Wolfeibacteriota</taxon>
    </lineage>
</organism>
<evidence type="ECO:0000256" key="3">
    <source>
        <dbReference type="ARBA" id="ARBA00022630"/>
    </source>
</evidence>
<gene>
    <name evidence="7" type="ORF">COS61_01175</name>
</gene>
<dbReference type="Gene3D" id="3.40.109.10">
    <property type="entry name" value="NADH Oxidase"/>
    <property type="match status" value="1"/>
</dbReference>
<dbReference type="EMBL" id="PEVJ01000027">
    <property type="protein sequence ID" value="PIU98475.1"/>
    <property type="molecule type" value="Genomic_DNA"/>
</dbReference>
<keyword evidence="3" id="KW-0285">Flavoprotein</keyword>
<keyword evidence="4" id="KW-0288">FMN</keyword>
<sequence>MNIFQAIKTRRSVRQYQPKPVPEDKLRKVLEAARLAPSAHNAQDWKFVVVKDKEKREVLAQAAG</sequence>
<evidence type="ECO:0000256" key="2">
    <source>
        <dbReference type="ARBA" id="ARBA00007118"/>
    </source>
</evidence>
<evidence type="ECO:0000256" key="1">
    <source>
        <dbReference type="ARBA" id="ARBA00001917"/>
    </source>
</evidence>
<dbReference type="InterPro" id="IPR000415">
    <property type="entry name" value="Nitroreductase-like"/>
</dbReference>
<dbReference type="PANTHER" id="PTHR43673">
    <property type="entry name" value="NAD(P)H NITROREDUCTASE YDGI-RELATED"/>
    <property type="match status" value="1"/>
</dbReference>
<evidence type="ECO:0000313" key="8">
    <source>
        <dbReference type="Proteomes" id="UP000228949"/>
    </source>
</evidence>
<comment type="cofactor">
    <cofactor evidence="1">
        <name>FMN</name>
        <dbReference type="ChEBI" id="CHEBI:58210"/>
    </cofactor>
</comment>
<dbReference type="PANTHER" id="PTHR43673:SF2">
    <property type="entry name" value="NITROREDUCTASE"/>
    <property type="match status" value="1"/>
</dbReference>
<evidence type="ECO:0000256" key="5">
    <source>
        <dbReference type="ARBA" id="ARBA00023002"/>
    </source>
</evidence>
<name>A0A2M7B5W5_9BACT</name>
<proteinExistence type="inferred from homology"/>
<dbReference type="GO" id="GO:0016491">
    <property type="term" value="F:oxidoreductase activity"/>
    <property type="evidence" value="ECO:0007669"/>
    <property type="project" value="UniProtKB-KW"/>
</dbReference>
<accession>A0A2M7B5W5</accession>
<dbReference type="AlphaFoldDB" id="A0A2M7B5W5"/>
<keyword evidence="5" id="KW-0560">Oxidoreductase</keyword>
<feature type="domain" description="Nitroreductase" evidence="6">
    <location>
        <begin position="7"/>
        <end position="63"/>
    </location>
</feature>
<dbReference type="Proteomes" id="UP000228949">
    <property type="component" value="Unassembled WGS sequence"/>
</dbReference>
<reference evidence="8" key="1">
    <citation type="submission" date="2017-09" db="EMBL/GenBank/DDBJ databases">
        <title>Depth-based differentiation of microbial function through sediment-hosted aquifers and enrichment of novel symbionts in the deep terrestrial subsurface.</title>
        <authorList>
            <person name="Probst A.J."/>
            <person name="Ladd B."/>
            <person name="Jarett J.K."/>
            <person name="Geller-Mcgrath D.E."/>
            <person name="Sieber C.M.K."/>
            <person name="Emerson J.B."/>
            <person name="Anantharaman K."/>
            <person name="Thomas B.C."/>
            <person name="Malmstrom R."/>
            <person name="Stieglmeier M."/>
            <person name="Klingl A."/>
            <person name="Woyke T."/>
            <person name="Ryan C.M."/>
            <person name="Banfield J.F."/>
        </authorList>
    </citation>
    <scope>NUCLEOTIDE SEQUENCE [LARGE SCALE GENOMIC DNA]</scope>
</reference>
<evidence type="ECO:0000259" key="6">
    <source>
        <dbReference type="Pfam" id="PF00881"/>
    </source>
</evidence>
<dbReference type="InterPro" id="IPR029479">
    <property type="entry name" value="Nitroreductase"/>
</dbReference>
<evidence type="ECO:0000256" key="4">
    <source>
        <dbReference type="ARBA" id="ARBA00022643"/>
    </source>
</evidence>
<feature type="non-terminal residue" evidence="7">
    <location>
        <position position="64"/>
    </location>
</feature>
<comment type="similarity">
    <text evidence="2">Belongs to the nitroreductase family.</text>
</comment>
<dbReference type="SUPFAM" id="SSF55469">
    <property type="entry name" value="FMN-dependent nitroreductase-like"/>
    <property type="match status" value="1"/>
</dbReference>
<evidence type="ECO:0000313" key="7">
    <source>
        <dbReference type="EMBL" id="PIU98475.1"/>
    </source>
</evidence>
<protein>
    <submittedName>
        <fullName evidence="7">Nitroreductase</fullName>
    </submittedName>
</protein>
<comment type="caution">
    <text evidence="7">The sequence shown here is derived from an EMBL/GenBank/DDBJ whole genome shotgun (WGS) entry which is preliminary data.</text>
</comment>